<evidence type="ECO:0000313" key="2">
    <source>
        <dbReference type="Proteomes" id="UP000324222"/>
    </source>
</evidence>
<evidence type="ECO:0000313" key="1">
    <source>
        <dbReference type="EMBL" id="MPD00034.1"/>
    </source>
</evidence>
<dbReference type="Proteomes" id="UP000324222">
    <property type="component" value="Unassembled WGS sequence"/>
</dbReference>
<gene>
    <name evidence="1" type="ORF">E2C01_095482</name>
</gene>
<sequence>MDGDMWGWTVQCYSEEVTNVIALEVRGLKVISLRNMLMSTDNHSMQINTQQTKDLDFDKEVDKFRSMQRCAAVLAQDMDALLQGVKARHRAELGVVKGLIEILLQAGVEVKSLHSVALDSAGRLFETFVSSGGCCGCIVTVELLKKVGDKVFKA</sequence>
<proteinExistence type="predicted"/>
<dbReference type="InterPro" id="IPR027267">
    <property type="entry name" value="AH/BAR_dom_sf"/>
</dbReference>
<dbReference type="AlphaFoldDB" id="A0A5B7K095"/>
<accession>A0A5B7K095</accession>
<keyword evidence="2" id="KW-1185">Reference proteome</keyword>
<organism evidence="1 2">
    <name type="scientific">Portunus trituberculatus</name>
    <name type="common">Swimming crab</name>
    <name type="synonym">Neptunus trituberculatus</name>
    <dbReference type="NCBI Taxonomy" id="210409"/>
    <lineage>
        <taxon>Eukaryota</taxon>
        <taxon>Metazoa</taxon>
        <taxon>Ecdysozoa</taxon>
        <taxon>Arthropoda</taxon>
        <taxon>Crustacea</taxon>
        <taxon>Multicrustacea</taxon>
        <taxon>Malacostraca</taxon>
        <taxon>Eumalacostraca</taxon>
        <taxon>Eucarida</taxon>
        <taxon>Decapoda</taxon>
        <taxon>Pleocyemata</taxon>
        <taxon>Brachyura</taxon>
        <taxon>Eubrachyura</taxon>
        <taxon>Portunoidea</taxon>
        <taxon>Portunidae</taxon>
        <taxon>Portuninae</taxon>
        <taxon>Portunus</taxon>
    </lineage>
</organism>
<reference evidence="1 2" key="1">
    <citation type="submission" date="2019-05" db="EMBL/GenBank/DDBJ databases">
        <title>Another draft genome of Portunus trituberculatus and its Hox gene families provides insights of decapod evolution.</title>
        <authorList>
            <person name="Jeong J.-H."/>
            <person name="Song I."/>
            <person name="Kim S."/>
            <person name="Choi T."/>
            <person name="Kim D."/>
            <person name="Ryu S."/>
            <person name="Kim W."/>
        </authorList>
    </citation>
    <scope>NUCLEOTIDE SEQUENCE [LARGE SCALE GENOMIC DNA]</scope>
    <source>
        <tissue evidence="1">Muscle</tissue>
    </source>
</reference>
<dbReference type="EMBL" id="VSRR010121065">
    <property type="protein sequence ID" value="MPD00034.1"/>
    <property type="molecule type" value="Genomic_DNA"/>
</dbReference>
<dbReference type="OrthoDB" id="27823at2759"/>
<comment type="caution">
    <text evidence="1">The sequence shown here is derived from an EMBL/GenBank/DDBJ whole genome shotgun (WGS) entry which is preliminary data.</text>
</comment>
<protein>
    <submittedName>
        <fullName evidence="1">Uncharacterized protein</fullName>
    </submittedName>
</protein>
<name>A0A5B7K095_PORTR</name>
<dbReference type="Gene3D" id="1.20.1270.60">
    <property type="entry name" value="Arfaptin homology (AH) domain/BAR domain"/>
    <property type="match status" value="1"/>
</dbReference>